<proteinExistence type="predicted"/>
<dbReference type="AlphaFoldDB" id="A0AAD1SNB6"/>
<keyword evidence="2" id="KW-1185">Reference proteome</keyword>
<accession>A0AAD1SNB6</accession>
<dbReference type="Proteomes" id="UP001295444">
    <property type="component" value="Chromosome 06"/>
</dbReference>
<sequence>HGPRTVPSTGNGGRKDVPVISPIHTRQVLAGTIPRIRTPATTSEWRDILPNLLTKSDFEALSDRLGRVVRAQLRADIANIEARMSLTETATC</sequence>
<organism evidence="1 2">
    <name type="scientific">Pelobates cultripes</name>
    <name type="common">Western spadefoot toad</name>
    <dbReference type="NCBI Taxonomy" id="61616"/>
    <lineage>
        <taxon>Eukaryota</taxon>
        <taxon>Metazoa</taxon>
        <taxon>Chordata</taxon>
        <taxon>Craniata</taxon>
        <taxon>Vertebrata</taxon>
        <taxon>Euteleostomi</taxon>
        <taxon>Amphibia</taxon>
        <taxon>Batrachia</taxon>
        <taxon>Anura</taxon>
        <taxon>Pelobatoidea</taxon>
        <taxon>Pelobatidae</taxon>
        <taxon>Pelobates</taxon>
    </lineage>
</organism>
<protein>
    <submittedName>
        <fullName evidence="1">Uncharacterized protein</fullName>
    </submittedName>
</protein>
<evidence type="ECO:0000313" key="2">
    <source>
        <dbReference type="Proteomes" id="UP001295444"/>
    </source>
</evidence>
<feature type="non-terminal residue" evidence="1">
    <location>
        <position position="1"/>
    </location>
</feature>
<gene>
    <name evidence="1" type="ORF">PECUL_23A029558</name>
</gene>
<dbReference type="EMBL" id="OW240917">
    <property type="protein sequence ID" value="CAH2302478.1"/>
    <property type="molecule type" value="Genomic_DNA"/>
</dbReference>
<name>A0AAD1SNB6_PELCU</name>
<reference evidence="1" key="1">
    <citation type="submission" date="2022-03" db="EMBL/GenBank/DDBJ databases">
        <authorList>
            <person name="Alioto T."/>
            <person name="Alioto T."/>
            <person name="Gomez Garrido J."/>
        </authorList>
    </citation>
    <scope>NUCLEOTIDE SEQUENCE</scope>
</reference>
<evidence type="ECO:0000313" key="1">
    <source>
        <dbReference type="EMBL" id="CAH2302478.1"/>
    </source>
</evidence>